<feature type="coiled-coil region" evidence="1">
    <location>
        <begin position="165"/>
        <end position="199"/>
    </location>
</feature>
<keyword evidence="1" id="KW-0175">Coiled coil</keyword>
<proteinExistence type="predicted"/>
<dbReference type="AlphaFoldDB" id="Q10IR5"/>
<reference evidence="2" key="2">
    <citation type="submission" date="2006-06" db="EMBL/GenBank/DDBJ databases">
        <authorList>
            <person name="Buell R."/>
            <person name="Wing R.A."/>
            <person name="McCombie W.A."/>
            <person name="Ouyang S."/>
        </authorList>
    </citation>
    <scope>NUCLEOTIDE SEQUENCE</scope>
</reference>
<organism evidence="2">
    <name type="scientific">Oryza sativa subsp. japonica</name>
    <name type="common">Rice</name>
    <dbReference type="NCBI Taxonomy" id="39947"/>
    <lineage>
        <taxon>Eukaryota</taxon>
        <taxon>Viridiplantae</taxon>
        <taxon>Streptophyta</taxon>
        <taxon>Embryophyta</taxon>
        <taxon>Tracheophyta</taxon>
        <taxon>Spermatophyta</taxon>
        <taxon>Magnoliopsida</taxon>
        <taxon>Liliopsida</taxon>
        <taxon>Poales</taxon>
        <taxon>Poaceae</taxon>
        <taxon>BOP clade</taxon>
        <taxon>Oryzoideae</taxon>
        <taxon>Oryzeae</taxon>
        <taxon>Oryzinae</taxon>
        <taxon>Oryza</taxon>
        <taxon>Oryza sativa</taxon>
    </lineage>
</organism>
<name>Q10IR5_ORYSJ</name>
<gene>
    <name evidence="2" type="ordered locus">LOC_Os03g33310</name>
</gene>
<dbReference type="EMBL" id="DP000009">
    <property type="protein sequence ID" value="ABF96924.1"/>
    <property type="molecule type" value="Genomic_DNA"/>
</dbReference>
<sequence>MAGKSLMPYIGSSSNSTYNLEGETPANQVIPVENYTMEGGIHPLLRCPAPQQIWSRPANSLPIKARRLFQDDDKATPPPAERYVGTLYTKAGDEELHNYITPTATPSTPKEDWFCIRRVRTPGGGAAESRCPPPMTVKRHLTPPPIVRALGQFQEEEVKSPEPSVHKLAAQVKKLRKENIELRDRNAELGVELAELRNNFDTLSRGSCARSSVHS</sequence>
<evidence type="ECO:0000256" key="1">
    <source>
        <dbReference type="SAM" id="Coils"/>
    </source>
</evidence>
<protein>
    <submittedName>
        <fullName evidence="2">Uncharacterized protein</fullName>
    </submittedName>
</protein>
<reference evidence="2" key="1">
    <citation type="journal article" date="2005" name="Genome Res.">
        <title>Sequence, annotation, and analysis of synteny between rice chromosome 3 and diverged grass species.</title>
        <authorList>
            <consortium name="Rice Chromosome 3 Sequencing Consortium"/>
            <person name="Buell C.R."/>
            <person name="Yuan Q."/>
            <person name="Ouyang S."/>
            <person name="Liu J."/>
            <person name="Zhu W."/>
            <person name="Wang A."/>
            <person name="Maiti R."/>
            <person name="Haas B."/>
            <person name="Wortman J."/>
            <person name="Pertea M."/>
            <person name="Jones K.M."/>
            <person name="Kim M."/>
            <person name="Overton L."/>
            <person name="Tsitrin T."/>
            <person name="Fadrosh D."/>
            <person name="Bera J."/>
            <person name="Weaver B."/>
            <person name="Jin S."/>
            <person name="Johri S."/>
            <person name="Reardon M."/>
            <person name="Webb K."/>
            <person name="Hill J."/>
            <person name="Moffat K."/>
            <person name="Tallon L."/>
            <person name="Van Aken S."/>
            <person name="Lewis M."/>
            <person name="Utterback T."/>
            <person name="Feldblyum T."/>
            <person name="Zismann V."/>
            <person name="Iobst S."/>
            <person name="Hsiao J."/>
            <person name="de Vazeille A.R."/>
            <person name="Salzberg S.L."/>
            <person name="White O."/>
            <person name="Fraser C."/>
            <person name="Yu Y."/>
            <person name="Kim H."/>
            <person name="Rambo T."/>
            <person name="Currie J."/>
            <person name="Collura K."/>
            <person name="Kernodle-Thompson S."/>
            <person name="Wei F."/>
            <person name="Kudrna K."/>
            <person name="Ammiraju J.S."/>
            <person name="Luo M."/>
            <person name="Goicoechea J.L."/>
            <person name="Wing R.A."/>
            <person name="Henry D."/>
            <person name="Oates R."/>
            <person name="Palmer M."/>
            <person name="Pries G."/>
            <person name="Saski C."/>
            <person name="Simmons J."/>
            <person name="Soderlund C."/>
            <person name="Nelson W."/>
            <person name="de la Bastide M."/>
            <person name="Spiegel L."/>
            <person name="Nascimento L."/>
            <person name="Huang E."/>
            <person name="Preston R."/>
            <person name="Zutavern T."/>
            <person name="Palmer L."/>
            <person name="O'Shaughnessy A."/>
            <person name="Dike S."/>
            <person name="McCombie W.R."/>
            <person name="Minx P."/>
            <person name="Cordum H."/>
            <person name="Wilson R."/>
            <person name="Jin W."/>
            <person name="Lee H.R."/>
            <person name="Jiang J."/>
            <person name="Jackson S."/>
        </authorList>
    </citation>
    <scope>NUCLEOTIDE SEQUENCE [LARGE SCALE GENOMIC DNA]</scope>
</reference>
<evidence type="ECO:0000313" key="2">
    <source>
        <dbReference type="EMBL" id="ABF96924.1"/>
    </source>
</evidence>
<accession>Q10IR5</accession>